<dbReference type="AlphaFoldDB" id="A0A1G4G3F2"/>
<dbReference type="SUPFAM" id="SSF53955">
    <property type="entry name" value="Lysozyme-like"/>
    <property type="match status" value="1"/>
</dbReference>
<dbReference type="EMBL" id="LT608328">
    <property type="protein sequence ID" value="SCM55308.1"/>
    <property type="molecule type" value="Genomic_DNA"/>
</dbReference>
<keyword evidence="3" id="KW-1185">Reference proteome</keyword>
<protein>
    <recommendedName>
        <fullName evidence="1">Glycoside hydrolase family 19 catalytic domain-containing protein</fullName>
    </recommendedName>
</protein>
<sequence length="195" mass="22558">MNRQLFFQEINRSLFNRKLNDRQREGILHKLAAFAKFEVTVDSWCAYMLATSYHETAHTMQPIEEWGKGMGKSYGKKIKQSGQPYTWPDKIYYGRGDVQLTWYENYERMGDLMGLPLLEQPELALDPEISAQILVEGMILGKSNRGDFTGYSLENFFNPQRDDPFGARRIINGLDSAHTIAGYHYKFLEAIRKAS</sequence>
<reference evidence="2 3" key="1">
    <citation type="submission" date="2016-08" db="EMBL/GenBank/DDBJ databases">
        <authorList>
            <person name="Seilhamer J.J."/>
        </authorList>
    </citation>
    <scope>NUCLEOTIDE SEQUENCE [LARGE SCALE GENOMIC DNA]</scope>
    <source>
        <strain evidence="2">ING2-E5A</strain>
    </source>
</reference>
<dbReference type="InterPro" id="IPR000726">
    <property type="entry name" value="Glyco_hydro_19_cat"/>
</dbReference>
<evidence type="ECO:0000313" key="2">
    <source>
        <dbReference type="EMBL" id="SCM55308.1"/>
    </source>
</evidence>
<dbReference type="Gene3D" id="1.10.530.10">
    <property type="match status" value="1"/>
</dbReference>
<accession>A0A1G4G3F2</accession>
<dbReference type="GO" id="GO:0006032">
    <property type="term" value="P:chitin catabolic process"/>
    <property type="evidence" value="ECO:0007669"/>
    <property type="project" value="InterPro"/>
</dbReference>
<dbReference type="RefSeq" id="WP_071135819.1">
    <property type="nucleotide sequence ID" value="NZ_LT608328.1"/>
</dbReference>
<dbReference type="GO" id="GO:0004568">
    <property type="term" value="F:chitinase activity"/>
    <property type="evidence" value="ECO:0007669"/>
    <property type="project" value="InterPro"/>
</dbReference>
<organism evidence="2 3">
    <name type="scientific">Petrimonas mucosa</name>
    <dbReference type="NCBI Taxonomy" id="1642646"/>
    <lineage>
        <taxon>Bacteria</taxon>
        <taxon>Pseudomonadati</taxon>
        <taxon>Bacteroidota</taxon>
        <taxon>Bacteroidia</taxon>
        <taxon>Bacteroidales</taxon>
        <taxon>Dysgonomonadaceae</taxon>
        <taxon>Petrimonas</taxon>
    </lineage>
</organism>
<evidence type="ECO:0000313" key="3">
    <source>
        <dbReference type="Proteomes" id="UP000178485"/>
    </source>
</evidence>
<feature type="domain" description="Glycoside hydrolase family 19 catalytic" evidence="1">
    <location>
        <begin position="49"/>
        <end position="131"/>
    </location>
</feature>
<dbReference type="STRING" id="1642646.ING2E5A_0229"/>
<dbReference type="GO" id="GO:0016998">
    <property type="term" value="P:cell wall macromolecule catabolic process"/>
    <property type="evidence" value="ECO:0007669"/>
    <property type="project" value="InterPro"/>
</dbReference>
<dbReference type="Pfam" id="PF00182">
    <property type="entry name" value="Glyco_hydro_19"/>
    <property type="match status" value="1"/>
</dbReference>
<dbReference type="InterPro" id="IPR023346">
    <property type="entry name" value="Lysozyme-like_dom_sf"/>
</dbReference>
<dbReference type="Proteomes" id="UP000178485">
    <property type="component" value="Chromosome i"/>
</dbReference>
<dbReference type="KEGG" id="pmuc:ING2E5A_0229"/>
<name>A0A1G4G3F2_9BACT</name>
<evidence type="ECO:0000259" key="1">
    <source>
        <dbReference type="Pfam" id="PF00182"/>
    </source>
</evidence>
<proteinExistence type="predicted"/>
<gene>
    <name evidence="2" type="ORF">ING2E5A_0229</name>
</gene>